<feature type="region of interest" description="Disordered" evidence="1">
    <location>
        <begin position="109"/>
        <end position="128"/>
    </location>
</feature>
<reference evidence="2 3" key="1">
    <citation type="submission" date="2020-07" db="EMBL/GenBank/DDBJ databases">
        <title>Organ Donor 1.</title>
        <authorList>
            <person name="Marsh A.J."/>
            <person name="Azcarate-Peril M.A."/>
        </authorList>
    </citation>
    <scope>NUCLEOTIDE SEQUENCE [LARGE SCALE GENOMIC DNA]</scope>
    <source>
        <strain evidence="2 3">AMC0717</strain>
    </source>
</reference>
<dbReference type="EMBL" id="JACCKS010000027">
    <property type="protein sequence ID" value="NZA39855.1"/>
    <property type="molecule type" value="Genomic_DNA"/>
</dbReference>
<organism evidence="2 3">
    <name type="scientific">Eubacterium callanderi</name>
    <dbReference type="NCBI Taxonomy" id="53442"/>
    <lineage>
        <taxon>Bacteria</taxon>
        <taxon>Bacillati</taxon>
        <taxon>Bacillota</taxon>
        <taxon>Clostridia</taxon>
        <taxon>Eubacteriales</taxon>
        <taxon>Eubacteriaceae</taxon>
        <taxon>Eubacterium</taxon>
    </lineage>
</organism>
<protein>
    <submittedName>
        <fullName evidence="2">Uncharacterized protein</fullName>
    </submittedName>
</protein>
<gene>
    <name evidence="2" type="ORF">H0N91_17400</name>
</gene>
<feature type="compositionally biased region" description="Low complexity" evidence="1">
    <location>
        <begin position="111"/>
        <end position="120"/>
    </location>
</feature>
<accession>A0A853JSX9</accession>
<dbReference type="Proteomes" id="UP000586254">
    <property type="component" value="Unassembled WGS sequence"/>
</dbReference>
<evidence type="ECO:0000256" key="1">
    <source>
        <dbReference type="SAM" id="MobiDB-lite"/>
    </source>
</evidence>
<dbReference type="AlphaFoldDB" id="A0A853JSX9"/>
<sequence>MSRFTFSQSAIPIDIEDQHFEIPFNQGLFSKKDKIVKASQKALKAIKKDADEQAALDKAFTFFKASLDELLGAGAHDKIFGDRKQDVIEETDVLYYVISQINAYEQSRYQPAKTAAPMTRPAKKKKKK</sequence>
<name>A0A853JSX9_9FIRM</name>
<evidence type="ECO:0000313" key="3">
    <source>
        <dbReference type="Proteomes" id="UP000586254"/>
    </source>
</evidence>
<comment type="caution">
    <text evidence="2">The sequence shown here is derived from an EMBL/GenBank/DDBJ whole genome shotgun (WGS) entry which is preliminary data.</text>
</comment>
<proteinExistence type="predicted"/>
<evidence type="ECO:0000313" key="2">
    <source>
        <dbReference type="EMBL" id="NZA39855.1"/>
    </source>
</evidence>
<dbReference type="RefSeq" id="WP_180494085.1">
    <property type="nucleotide sequence ID" value="NZ_JACCKS010000027.1"/>
</dbReference>